<organism evidence="2 3">
    <name type="scientific">Coprinellus micaceus</name>
    <name type="common">Glistening ink-cap mushroom</name>
    <name type="synonym">Coprinus micaceus</name>
    <dbReference type="NCBI Taxonomy" id="71717"/>
    <lineage>
        <taxon>Eukaryota</taxon>
        <taxon>Fungi</taxon>
        <taxon>Dikarya</taxon>
        <taxon>Basidiomycota</taxon>
        <taxon>Agaricomycotina</taxon>
        <taxon>Agaricomycetes</taxon>
        <taxon>Agaricomycetidae</taxon>
        <taxon>Agaricales</taxon>
        <taxon>Agaricineae</taxon>
        <taxon>Psathyrellaceae</taxon>
        <taxon>Coprinellus</taxon>
    </lineage>
</organism>
<comment type="caution">
    <text evidence="2">The sequence shown here is derived from an EMBL/GenBank/DDBJ whole genome shotgun (WGS) entry which is preliminary data.</text>
</comment>
<keyword evidence="3" id="KW-1185">Reference proteome</keyword>
<dbReference type="Proteomes" id="UP000298030">
    <property type="component" value="Unassembled WGS sequence"/>
</dbReference>
<feature type="region of interest" description="Disordered" evidence="1">
    <location>
        <begin position="1"/>
        <end position="21"/>
    </location>
</feature>
<feature type="compositionally biased region" description="Basic residues" evidence="1">
    <location>
        <begin position="112"/>
        <end position="122"/>
    </location>
</feature>
<evidence type="ECO:0000313" key="3">
    <source>
        <dbReference type="Proteomes" id="UP000298030"/>
    </source>
</evidence>
<feature type="region of interest" description="Disordered" evidence="1">
    <location>
        <begin position="68"/>
        <end position="124"/>
    </location>
</feature>
<reference evidence="2 3" key="1">
    <citation type="journal article" date="2019" name="Nat. Ecol. Evol.">
        <title>Megaphylogeny resolves global patterns of mushroom evolution.</title>
        <authorList>
            <person name="Varga T."/>
            <person name="Krizsan K."/>
            <person name="Foldi C."/>
            <person name="Dima B."/>
            <person name="Sanchez-Garcia M."/>
            <person name="Sanchez-Ramirez S."/>
            <person name="Szollosi G.J."/>
            <person name="Szarkandi J.G."/>
            <person name="Papp V."/>
            <person name="Albert L."/>
            <person name="Andreopoulos W."/>
            <person name="Angelini C."/>
            <person name="Antonin V."/>
            <person name="Barry K.W."/>
            <person name="Bougher N.L."/>
            <person name="Buchanan P."/>
            <person name="Buyck B."/>
            <person name="Bense V."/>
            <person name="Catcheside P."/>
            <person name="Chovatia M."/>
            <person name="Cooper J."/>
            <person name="Damon W."/>
            <person name="Desjardin D."/>
            <person name="Finy P."/>
            <person name="Geml J."/>
            <person name="Haridas S."/>
            <person name="Hughes K."/>
            <person name="Justo A."/>
            <person name="Karasinski D."/>
            <person name="Kautmanova I."/>
            <person name="Kiss B."/>
            <person name="Kocsube S."/>
            <person name="Kotiranta H."/>
            <person name="LaButti K.M."/>
            <person name="Lechner B.E."/>
            <person name="Liimatainen K."/>
            <person name="Lipzen A."/>
            <person name="Lukacs Z."/>
            <person name="Mihaltcheva S."/>
            <person name="Morgado L.N."/>
            <person name="Niskanen T."/>
            <person name="Noordeloos M.E."/>
            <person name="Ohm R.A."/>
            <person name="Ortiz-Santana B."/>
            <person name="Ovrebo C."/>
            <person name="Racz N."/>
            <person name="Riley R."/>
            <person name="Savchenko A."/>
            <person name="Shiryaev A."/>
            <person name="Soop K."/>
            <person name="Spirin V."/>
            <person name="Szebenyi C."/>
            <person name="Tomsovsky M."/>
            <person name="Tulloss R.E."/>
            <person name="Uehling J."/>
            <person name="Grigoriev I.V."/>
            <person name="Vagvolgyi C."/>
            <person name="Papp T."/>
            <person name="Martin F.M."/>
            <person name="Miettinen O."/>
            <person name="Hibbett D.S."/>
            <person name="Nagy L.G."/>
        </authorList>
    </citation>
    <scope>NUCLEOTIDE SEQUENCE [LARGE SCALE GENOMIC DNA]</scope>
    <source>
        <strain evidence="2 3">FP101781</strain>
    </source>
</reference>
<proteinExistence type="predicted"/>
<name>A0A4Y7SLD0_COPMI</name>
<gene>
    <name evidence="2" type="ORF">FA13DRAFT_1474051</name>
</gene>
<protein>
    <submittedName>
        <fullName evidence="2">Uncharacterized protein</fullName>
    </submittedName>
</protein>
<evidence type="ECO:0000256" key="1">
    <source>
        <dbReference type="SAM" id="MobiDB-lite"/>
    </source>
</evidence>
<feature type="compositionally biased region" description="Basic residues" evidence="1">
    <location>
        <begin position="1"/>
        <end position="13"/>
    </location>
</feature>
<dbReference type="EMBL" id="QPFP01000087">
    <property type="protein sequence ID" value="TEB22655.1"/>
    <property type="molecule type" value="Genomic_DNA"/>
</dbReference>
<dbReference type="AlphaFoldDB" id="A0A4Y7SLD0"/>
<sequence>MRRLGPSLSHRRTPQITHSSAQDGILIVSRYSLGRQHPRRNPLRRPGALRKTRWPHHLPVTAHLLTSKIAPPPIGPQASPARPTPSFRTRSFHLAPPHGLYRPPRGVGRSKDTHHPKRRSSARSRTLWSITIALNPPTCRIASLHYPLAPSPPLSN</sequence>
<evidence type="ECO:0000313" key="2">
    <source>
        <dbReference type="EMBL" id="TEB22655.1"/>
    </source>
</evidence>
<accession>A0A4Y7SLD0</accession>